<proteinExistence type="predicted"/>
<keyword evidence="3" id="KW-1185">Reference proteome</keyword>
<gene>
    <name evidence="2" type="ORF">PVAP13_5KG505028</name>
</gene>
<dbReference type="Proteomes" id="UP000823388">
    <property type="component" value="Chromosome 5K"/>
</dbReference>
<comment type="caution">
    <text evidence="2">The sequence shown here is derived from an EMBL/GenBank/DDBJ whole genome shotgun (WGS) entry which is preliminary data.</text>
</comment>
<accession>A0A8T0SMC6</accession>
<reference evidence="2" key="1">
    <citation type="submission" date="2020-05" db="EMBL/GenBank/DDBJ databases">
        <title>WGS assembly of Panicum virgatum.</title>
        <authorList>
            <person name="Lovell J.T."/>
            <person name="Jenkins J."/>
            <person name="Shu S."/>
            <person name="Juenger T.E."/>
            <person name="Schmutz J."/>
        </authorList>
    </citation>
    <scope>NUCLEOTIDE SEQUENCE</scope>
    <source>
        <strain evidence="2">AP13</strain>
    </source>
</reference>
<evidence type="ECO:0000313" key="3">
    <source>
        <dbReference type="Proteomes" id="UP000823388"/>
    </source>
</evidence>
<evidence type="ECO:0000313" key="2">
    <source>
        <dbReference type="EMBL" id="KAG2598168.1"/>
    </source>
</evidence>
<dbReference type="Pfam" id="PF13966">
    <property type="entry name" value="zf-RVT"/>
    <property type="match status" value="1"/>
</dbReference>
<evidence type="ECO:0000259" key="1">
    <source>
        <dbReference type="Pfam" id="PF13966"/>
    </source>
</evidence>
<dbReference type="EMBL" id="CM029045">
    <property type="protein sequence ID" value="KAG2598168.1"/>
    <property type="molecule type" value="Genomic_DNA"/>
</dbReference>
<dbReference type="AlphaFoldDB" id="A0A8T0SMC6"/>
<dbReference type="PANTHER" id="PTHR36617:SF5">
    <property type="entry name" value="OS05G0421675 PROTEIN"/>
    <property type="match status" value="1"/>
</dbReference>
<feature type="domain" description="Reverse transcriptase zinc-binding" evidence="1">
    <location>
        <begin position="217"/>
        <end position="299"/>
    </location>
</feature>
<protein>
    <recommendedName>
        <fullName evidence="1">Reverse transcriptase zinc-binding domain-containing protein</fullName>
    </recommendedName>
</protein>
<organism evidence="2 3">
    <name type="scientific">Panicum virgatum</name>
    <name type="common">Blackwell switchgrass</name>
    <dbReference type="NCBI Taxonomy" id="38727"/>
    <lineage>
        <taxon>Eukaryota</taxon>
        <taxon>Viridiplantae</taxon>
        <taxon>Streptophyta</taxon>
        <taxon>Embryophyta</taxon>
        <taxon>Tracheophyta</taxon>
        <taxon>Spermatophyta</taxon>
        <taxon>Magnoliopsida</taxon>
        <taxon>Liliopsida</taxon>
        <taxon>Poales</taxon>
        <taxon>Poaceae</taxon>
        <taxon>PACMAD clade</taxon>
        <taxon>Panicoideae</taxon>
        <taxon>Panicodae</taxon>
        <taxon>Paniceae</taxon>
        <taxon>Panicinae</taxon>
        <taxon>Panicum</taxon>
        <taxon>Panicum sect. Hiantes</taxon>
    </lineage>
</organism>
<name>A0A8T0SMC6_PANVG</name>
<dbReference type="PANTHER" id="PTHR36617">
    <property type="entry name" value="PROTEIN, PUTATIVE-RELATED"/>
    <property type="match status" value="1"/>
</dbReference>
<sequence>MRDWVFLEGKYHKKVDVWQGGSLTMTGRATLIDSSLNNSPTYHMSMFLLPKTVINRLDSIRRKFFCLLCKWWWRLQNEDGIWQRIVRAKYLFGQPIGLVKAKHSDSPIWSDLLKVRCFYISSRKLLVGNGCGTRFWQDKWLGAGALCVEYPTLFDLWCDKNLTVAQCAADGWRVHFKVSLPEFLRQQRYALAVRLNSIRLSSEQDKPFWLKSSSHVFSVKSLYDSISGNESSVNLLYIWKAKIPQKIKFFMWFLHHDSILTRENMVKRKWQGDSTCVFCACLETSDHLMFECCVARVTWGVVATSFGVSTIPTSYKKFWRWIEVALPGGSQFFTLGLAAIC</sequence>
<dbReference type="InterPro" id="IPR026960">
    <property type="entry name" value="RVT-Znf"/>
</dbReference>